<evidence type="ECO:0000313" key="3">
    <source>
        <dbReference type="Proteomes" id="UP000177039"/>
    </source>
</evidence>
<keyword evidence="1" id="KW-0175">Coiled coil</keyword>
<gene>
    <name evidence="2" type="ORF">A3B54_05325</name>
</gene>
<proteinExistence type="predicted"/>
<protein>
    <recommendedName>
        <fullName evidence="4">Cell division protein FtsL</fullName>
    </recommendedName>
</protein>
<accession>A0A1F5H3F5</accession>
<evidence type="ECO:0000256" key="1">
    <source>
        <dbReference type="SAM" id="Coils"/>
    </source>
</evidence>
<organism evidence="2 3">
    <name type="scientific">Candidatus Curtissbacteria bacterium RIFCSPLOWO2_01_FULL_42_50</name>
    <dbReference type="NCBI Taxonomy" id="1797730"/>
    <lineage>
        <taxon>Bacteria</taxon>
        <taxon>Candidatus Curtissiibacteriota</taxon>
    </lineage>
</organism>
<feature type="coiled-coil region" evidence="1">
    <location>
        <begin position="63"/>
        <end position="90"/>
    </location>
</feature>
<comment type="caution">
    <text evidence="2">The sequence shown here is derived from an EMBL/GenBank/DDBJ whole genome shotgun (WGS) entry which is preliminary data.</text>
</comment>
<dbReference type="EMBL" id="MFBT01000034">
    <property type="protein sequence ID" value="OGD98574.1"/>
    <property type="molecule type" value="Genomic_DNA"/>
</dbReference>
<reference evidence="2 3" key="1">
    <citation type="journal article" date="2016" name="Nat. Commun.">
        <title>Thousands of microbial genomes shed light on interconnected biogeochemical processes in an aquifer system.</title>
        <authorList>
            <person name="Anantharaman K."/>
            <person name="Brown C.T."/>
            <person name="Hug L.A."/>
            <person name="Sharon I."/>
            <person name="Castelle C.J."/>
            <person name="Probst A.J."/>
            <person name="Thomas B.C."/>
            <person name="Singh A."/>
            <person name="Wilkins M.J."/>
            <person name="Karaoz U."/>
            <person name="Brodie E.L."/>
            <person name="Williams K.H."/>
            <person name="Hubbard S.S."/>
            <person name="Banfield J.F."/>
        </authorList>
    </citation>
    <scope>NUCLEOTIDE SEQUENCE [LARGE SCALE GENOMIC DNA]</scope>
</reference>
<dbReference type="Proteomes" id="UP000177039">
    <property type="component" value="Unassembled WGS sequence"/>
</dbReference>
<evidence type="ECO:0008006" key="4">
    <source>
        <dbReference type="Google" id="ProtNLM"/>
    </source>
</evidence>
<evidence type="ECO:0000313" key="2">
    <source>
        <dbReference type="EMBL" id="OGD98574.1"/>
    </source>
</evidence>
<name>A0A1F5H3F5_9BACT</name>
<sequence length="111" mass="12248">MQKRNFDLIFQPRRKNDKNLLSGWQSIGKIKIRVLVTTTVLVSLLLVTQLVFAASLATDGRKLSEIGSEIQRLEAENTTLKAKIAQAASLATLSEKAQVLGFEKPTKVITP</sequence>
<dbReference type="AlphaFoldDB" id="A0A1F5H3F5"/>